<dbReference type="GO" id="GO:0052621">
    <property type="term" value="F:diguanylate cyclase activity"/>
    <property type="evidence" value="ECO:0007669"/>
    <property type="project" value="UniProtKB-EC"/>
</dbReference>
<sequence length="351" mass="38246">MQSEDLEFASEWSATALQLMAAHGIPPSPENYSIWFRYVSGKLPELNKEIDACIESGHTIDIEVTAALQDRFFSDGKLADVTLSTGAKLNTEVNQILKIIEETVGNSTALGTTVREASEGLTNQSTPNDVRRAVEAIVTASRKMEDRSVELEEHLQATKKELDELQQNLEKAHTEARTDGLTGVNNRKAFDEALARAMAAASTSNAPLCLAIGDIDHFKKFNDTFGHRTGDQVLRLVANCLKTGALEQHFVARYGGEEFAVIMPATDIATAEAISNKIRETVQARELVKRSTGESLGRVTMSMGIALLRDTDSAASLIERADGCLYDAKHAGRNRIITECHGLEMSHAKAS</sequence>
<dbReference type="RefSeq" id="WP_012112187.1">
    <property type="nucleotide sequence ID" value="NC_009719.1"/>
</dbReference>
<evidence type="ECO:0000256" key="1">
    <source>
        <dbReference type="ARBA" id="ARBA00012528"/>
    </source>
</evidence>
<dbReference type="eggNOG" id="COG3706">
    <property type="taxonomic scope" value="Bacteria"/>
</dbReference>
<organism evidence="5 6">
    <name type="scientific">Parvibaculum lavamentivorans (strain DS-1 / DSM 13023 / NCIMB 13966)</name>
    <dbReference type="NCBI Taxonomy" id="402881"/>
    <lineage>
        <taxon>Bacteria</taxon>
        <taxon>Pseudomonadati</taxon>
        <taxon>Pseudomonadota</taxon>
        <taxon>Alphaproteobacteria</taxon>
        <taxon>Hyphomicrobiales</taxon>
        <taxon>Parvibaculaceae</taxon>
        <taxon>Parvibaculum</taxon>
    </lineage>
</organism>
<accession>A7HY76</accession>
<dbReference type="SMART" id="SM00267">
    <property type="entry name" value="GGDEF"/>
    <property type="match status" value="1"/>
</dbReference>
<dbReference type="Pfam" id="PF00990">
    <property type="entry name" value="GGDEF"/>
    <property type="match status" value="1"/>
</dbReference>
<dbReference type="GO" id="GO:0005886">
    <property type="term" value="C:plasma membrane"/>
    <property type="evidence" value="ECO:0007669"/>
    <property type="project" value="TreeGrafter"/>
</dbReference>
<dbReference type="PANTHER" id="PTHR45138">
    <property type="entry name" value="REGULATORY COMPONENTS OF SENSORY TRANSDUCTION SYSTEM"/>
    <property type="match status" value="1"/>
</dbReference>
<dbReference type="SUPFAM" id="SSF55073">
    <property type="entry name" value="Nucleotide cyclase"/>
    <property type="match status" value="1"/>
</dbReference>
<dbReference type="FunFam" id="3.30.70.270:FF:000001">
    <property type="entry name" value="Diguanylate cyclase domain protein"/>
    <property type="match status" value="1"/>
</dbReference>
<feature type="coiled-coil region" evidence="3">
    <location>
        <begin position="141"/>
        <end position="179"/>
    </location>
</feature>
<dbReference type="EC" id="2.7.7.65" evidence="1"/>
<dbReference type="STRING" id="402881.Plav_3254"/>
<dbReference type="KEGG" id="pla:Plav_3254"/>
<keyword evidence="3" id="KW-0175">Coiled coil</keyword>
<dbReference type="InterPro" id="IPR000160">
    <property type="entry name" value="GGDEF_dom"/>
</dbReference>
<comment type="catalytic activity">
    <reaction evidence="2">
        <text>2 GTP = 3',3'-c-di-GMP + 2 diphosphate</text>
        <dbReference type="Rhea" id="RHEA:24898"/>
        <dbReference type="ChEBI" id="CHEBI:33019"/>
        <dbReference type="ChEBI" id="CHEBI:37565"/>
        <dbReference type="ChEBI" id="CHEBI:58805"/>
        <dbReference type="EC" id="2.7.7.65"/>
    </reaction>
</comment>
<feature type="domain" description="GGDEF" evidence="4">
    <location>
        <begin position="206"/>
        <end position="341"/>
    </location>
</feature>
<dbReference type="PANTHER" id="PTHR45138:SF9">
    <property type="entry name" value="DIGUANYLATE CYCLASE DGCM-RELATED"/>
    <property type="match status" value="1"/>
</dbReference>
<dbReference type="AlphaFoldDB" id="A7HY76"/>
<evidence type="ECO:0000259" key="4">
    <source>
        <dbReference type="PROSITE" id="PS50887"/>
    </source>
</evidence>
<name>A7HY76_PARL1</name>
<dbReference type="InterPro" id="IPR043128">
    <property type="entry name" value="Rev_trsase/Diguanyl_cyclase"/>
</dbReference>
<dbReference type="GO" id="GO:0043709">
    <property type="term" value="P:cell adhesion involved in single-species biofilm formation"/>
    <property type="evidence" value="ECO:0007669"/>
    <property type="project" value="TreeGrafter"/>
</dbReference>
<protein>
    <recommendedName>
        <fullName evidence="1">diguanylate cyclase</fullName>
        <ecNumber evidence="1">2.7.7.65</ecNumber>
    </recommendedName>
</protein>
<dbReference type="NCBIfam" id="TIGR00254">
    <property type="entry name" value="GGDEF"/>
    <property type="match status" value="1"/>
</dbReference>
<gene>
    <name evidence="5" type="ordered locus">Plav_3254</name>
</gene>
<proteinExistence type="predicted"/>
<evidence type="ECO:0000313" key="6">
    <source>
        <dbReference type="Proteomes" id="UP000006377"/>
    </source>
</evidence>
<dbReference type="HOGENOM" id="CLU_000445_11_5_5"/>
<evidence type="ECO:0000256" key="3">
    <source>
        <dbReference type="SAM" id="Coils"/>
    </source>
</evidence>
<dbReference type="InterPro" id="IPR050469">
    <property type="entry name" value="Diguanylate_Cyclase"/>
</dbReference>
<dbReference type="EMBL" id="CP000774">
    <property type="protein sequence ID" value="ABS64859.1"/>
    <property type="molecule type" value="Genomic_DNA"/>
</dbReference>
<dbReference type="PROSITE" id="PS50887">
    <property type="entry name" value="GGDEF"/>
    <property type="match status" value="1"/>
</dbReference>
<dbReference type="OrthoDB" id="9812260at2"/>
<dbReference type="CDD" id="cd01949">
    <property type="entry name" value="GGDEF"/>
    <property type="match status" value="1"/>
</dbReference>
<dbReference type="GO" id="GO:1902201">
    <property type="term" value="P:negative regulation of bacterial-type flagellum-dependent cell motility"/>
    <property type="evidence" value="ECO:0007669"/>
    <property type="project" value="TreeGrafter"/>
</dbReference>
<dbReference type="Gene3D" id="3.30.70.270">
    <property type="match status" value="1"/>
</dbReference>
<evidence type="ECO:0000313" key="5">
    <source>
        <dbReference type="EMBL" id="ABS64859.1"/>
    </source>
</evidence>
<dbReference type="Proteomes" id="UP000006377">
    <property type="component" value="Chromosome"/>
</dbReference>
<evidence type="ECO:0000256" key="2">
    <source>
        <dbReference type="ARBA" id="ARBA00034247"/>
    </source>
</evidence>
<reference evidence="5 6" key="1">
    <citation type="journal article" date="2011" name="Stand. Genomic Sci.">
        <title>Complete genome sequence of Parvibaculum lavamentivorans type strain (DS-1(T)).</title>
        <authorList>
            <person name="Schleheck D."/>
            <person name="Weiss M."/>
            <person name="Pitluck S."/>
            <person name="Bruce D."/>
            <person name="Land M.L."/>
            <person name="Han S."/>
            <person name="Saunders E."/>
            <person name="Tapia R."/>
            <person name="Detter C."/>
            <person name="Brettin T."/>
            <person name="Han J."/>
            <person name="Woyke T."/>
            <person name="Goodwin L."/>
            <person name="Pennacchio L."/>
            <person name="Nolan M."/>
            <person name="Cook A.M."/>
            <person name="Kjelleberg S."/>
            <person name="Thomas T."/>
        </authorList>
    </citation>
    <scope>NUCLEOTIDE SEQUENCE [LARGE SCALE GENOMIC DNA]</scope>
    <source>
        <strain evidence="6">DS-1 / DSM 13023 / NCIMB 13966</strain>
    </source>
</reference>
<dbReference type="InterPro" id="IPR029787">
    <property type="entry name" value="Nucleotide_cyclase"/>
</dbReference>
<keyword evidence="6" id="KW-1185">Reference proteome</keyword>